<comment type="similarity">
    <text evidence="2 10">Belongs to the DNA/RNA non-specific endonuclease family.</text>
</comment>
<dbReference type="PROSITE" id="PS01070">
    <property type="entry name" value="NUCLEASE_NON_SPEC"/>
    <property type="match status" value="1"/>
</dbReference>
<evidence type="ECO:0000256" key="8">
    <source>
        <dbReference type="PIRSR" id="PIRSR640255-1"/>
    </source>
</evidence>
<keyword evidence="3 10" id="KW-0540">Nuclease</keyword>
<dbReference type="Pfam" id="PF01223">
    <property type="entry name" value="Endonuclease_NS"/>
    <property type="match status" value="1"/>
</dbReference>
<feature type="domain" description="ENPP1-3/EXOG-like endonuclease/phosphodiesterase" evidence="11">
    <location>
        <begin position="40"/>
        <end position="229"/>
    </location>
</feature>
<dbReference type="InterPro" id="IPR018524">
    <property type="entry name" value="DNA/RNA_endonuclease_AS"/>
</dbReference>
<feature type="active site" description="Proton acceptor" evidence="8">
    <location>
        <position position="105"/>
    </location>
</feature>
<evidence type="ECO:0000256" key="6">
    <source>
        <dbReference type="ARBA" id="ARBA00022801"/>
    </source>
</evidence>
<keyword evidence="4 9" id="KW-0479">Metal-binding</keyword>
<dbReference type="SMART" id="SM00477">
    <property type="entry name" value="NUC"/>
    <property type="match status" value="1"/>
</dbReference>
<evidence type="ECO:0000313" key="13">
    <source>
        <dbReference type="EMBL" id="MDH1507950.1"/>
    </source>
</evidence>
<keyword evidence="5 10" id="KW-0255">Endonuclease</keyword>
<evidence type="ECO:0000256" key="9">
    <source>
        <dbReference type="PIRSR" id="PIRSR640255-2"/>
    </source>
</evidence>
<dbReference type="PANTHER" id="PTHR13966:SF5">
    <property type="entry name" value="ENDONUCLEASE G, MITOCHONDRIAL"/>
    <property type="match status" value="1"/>
</dbReference>
<dbReference type="EC" id="3.1.30.-" evidence="10"/>
<dbReference type="InterPro" id="IPR040255">
    <property type="entry name" value="Non-specific_endonuclease"/>
</dbReference>
<keyword evidence="6 10" id="KW-0378">Hydrolase</keyword>
<dbReference type="GO" id="GO:0003676">
    <property type="term" value="F:nucleic acid binding"/>
    <property type="evidence" value="ECO:0007669"/>
    <property type="project" value="InterPro"/>
</dbReference>
<dbReference type="SUPFAM" id="SSF54060">
    <property type="entry name" value="His-Me finger endonucleases"/>
    <property type="match status" value="1"/>
</dbReference>
<dbReference type="RefSeq" id="WP_279976338.1">
    <property type="nucleotide sequence ID" value="NZ_JAOCFK010000060.1"/>
</dbReference>
<evidence type="ECO:0000256" key="2">
    <source>
        <dbReference type="ARBA" id="ARBA00010052"/>
    </source>
</evidence>
<dbReference type="Gene3D" id="3.40.570.10">
    <property type="entry name" value="Extracellular Endonuclease, subunit A"/>
    <property type="match status" value="1"/>
</dbReference>
<dbReference type="Proteomes" id="UP001161704">
    <property type="component" value="Unassembled WGS sequence"/>
</dbReference>
<dbReference type="InterPro" id="IPR044929">
    <property type="entry name" value="DNA/RNA_non-sp_Endonuclease_sf"/>
</dbReference>
<evidence type="ECO:0000256" key="3">
    <source>
        <dbReference type="ARBA" id="ARBA00022722"/>
    </source>
</evidence>
<dbReference type="InterPro" id="IPR020821">
    <property type="entry name" value="ENPP1-3/EXOG-like_nuc-like"/>
</dbReference>
<evidence type="ECO:0000256" key="4">
    <source>
        <dbReference type="ARBA" id="ARBA00022723"/>
    </source>
</evidence>
<sequence>MAIACSGAASADSGCPELYLAKEAPALIAPLNGDFYEVCNEEYAVYVSALNKSAIYAVERLTPAQVRGAGKISRGYTEFYEETRLPVSMRMSPESYGRSGYDRGHLAPAGDFSSTASQAQSFSMANVVPQSPAVNRGIWADVERTVRYLASKGPVNVVTGPLYFGKTQYLGQSGMPIPSNIFKAVYAPASNAVGVYLVANDGNQNIGKLSLTQFRTLTGMDVFPSLPVAVKDIRGAIPTPIQVNWQ</sequence>
<proteinExistence type="inferred from homology"/>
<organism evidence="13 14">
    <name type="scientific">Aeromonas caviae</name>
    <name type="common">Aeromonas punctata</name>
    <dbReference type="NCBI Taxonomy" id="648"/>
    <lineage>
        <taxon>Bacteria</taxon>
        <taxon>Pseudomonadati</taxon>
        <taxon>Pseudomonadota</taxon>
        <taxon>Gammaproteobacteria</taxon>
        <taxon>Aeromonadales</taxon>
        <taxon>Aeromonadaceae</taxon>
        <taxon>Aeromonas</taxon>
    </lineage>
</organism>
<name>A0AA42RES4_AERCA</name>
<feature type="domain" description="DNA/RNA non-specific endonuclease/pyrophosphatase/phosphodiesterase" evidence="12">
    <location>
        <begin position="39"/>
        <end position="229"/>
    </location>
</feature>
<dbReference type="GO" id="GO:0000014">
    <property type="term" value="F:single-stranded DNA endodeoxyribonuclease activity"/>
    <property type="evidence" value="ECO:0007669"/>
    <property type="project" value="TreeGrafter"/>
</dbReference>
<dbReference type="EMBL" id="JAOCIZ010000193">
    <property type="protein sequence ID" value="MDH1507950.1"/>
    <property type="molecule type" value="Genomic_DNA"/>
</dbReference>
<reference evidence="13" key="1">
    <citation type="submission" date="2022-09" db="EMBL/GenBank/DDBJ databases">
        <title>Intensive care unit water sources are persistently colonized with multi-drug resistant bacteria and are the site of extensive horizontal gene transfer of antibiotic resistance genes.</title>
        <authorList>
            <person name="Diorio-Toth L."/>
        </authorList>
    </citation>
    <scope>NUCLEOTIDE SEQUENCE</scope>
    <source>
        <strain evidence="13">GD03710</strain>
    </source>
</reference>
<accession>A0AA42RES4</accession>
<dbReference type="InterPro" id="IPR001604">
    <property type="entry name" value="Endo_G_ENPP1-like_dom"/>
</dbReference>
<keyword evidence="7" id="KW-0460">Magnesium</keyword>
<dbReference type="PANTHER" id="PTHR13966">
    <property type="entry name" value="ENDONUCLEASE RELATED"/>
    <property type="match status" value="1"/>
</dbReference>
<dbReference type="GO" id="GO:0004521">
    <property type="term" value="F:RNA endonuclease activity"/>
    <property type="evidence" value="ECO:0007669"/>
    <property type="project" value="TreeGrafter"/>
</dbReference>
<evidence type="ECO:0000256" key="7">
    <source>
        <dbReference type="ARBA" id="ARBA00022842"/>
    </source>
</evidence>
<gene>
    <name evidence="13" type="ORF">N5I20_23215</name>
</gene>
<evidence type="ECO:0000256" key="5">
    <source>
        <dbReference type="ARBA" id="ARBA00022759"/>
    </source>
</evidence>
<dbReference type="InterPro" id="IPR044925">
    <property type="entry name" value="His-Me_finger_sf"/>
</dbReference>
<feature type="binding site" evidence="9">
    <location>
        <position position="135"/>
    </location>
    <ligand>
        <name>Mg(2+)</name>
        <dbReference type="ChEBI" id="CHEBI:18420"/>
        <note>catalytic</note>
    </ligand>
</feature>
<evidence type="ECO:0000313" key="14">
    <source>
        <dbReference type="Proteomes" id="UP001161704"/>
    </source>
</evidence>
<evidence type="ECO:0000256" key="10">
    <source>
        <dbReference type="RuleBase" id="RU366055"/>
    </source>
</evidence>
<dbReference type="AlphaFoldDB" id="A0AA42RES4"/>
<dbReference type="SMART" id="SM00892">
    <property type="entry name" value="Endonuclease_NS"/>
    <property type="match status" value="1"/>
</dbReference>
<comment type="cofactor">
    <cofactor evidence="1 10">
        <name>Mg(2+)</name>
        <dbReference type="ChEBI" id="CHEBI:18420"/>
    </cofactor>
</comment>
<dbReference type="GO" id="GO:0046872">
    <property type="term" value="F:metal ion binding"/>
    <property type="evidence" value="ECO:0007669"/>
    <property type="project" value="UniProtKB-KW"/>
</dbReference>
<comment type="caution">
    <text evidence="13">The sequence shown here is derived from an EMBL/GenBank/DDBJ whole genome shotgun (WGS) entry which is preliminary data.</text>
</comment>
<evidence type="ECO:0000256" key="1">
    <source>
        <dbReference type="ARBA" id="ARBA00001946"/>
    </source>
</evidence>
<protein>
    <recommendedName>
        <fullName evidence="10">Endonuclease</fullName>
        <ecNumber evidence="10">3.1.30.-</ecNumber>
    </recommendedName>
</protein>
<evidence type="ECO:0000259" key="11">
    <source>
        <dbReference type="SMART" id="SM00477"/>
    </source>
</evidence>
<evidence type="ECO:0000259" key="12">
    <source>
        <dbReference type="SMART" id="SM00892"/>
    </source>
</evidence>